<evidence type="ECO:0000313" key="2">
    <source>
        <dbReference type="Proteomes" id="UP000681967"/>
    </source>
</evidence>
<evidence type="ECO:0000313" key="1">
    <source>
        <dbReference type="EMBL" id="CAF5097808.1"/>
    </source>
</evidence>
<name>A0A8S3F2L7_9BILA</name>
<dbReference type="AlphaFoldDB" id="A0A8S3F2L7"/>
<comment type="caution">
    <text evidence="1">The sequence shown here is derived from an EMBL/GenBank/DDBJ whole genome shotgun (WGS) entry which is preliminary data.</text>
</comment>
<protein>
    <submittedName>
        <fullName evidence="1">Uncharacterized protein</fullName>
    </submittedName>
</protein>
<proteinExistence type="predicted"/>
<reference evidence="1" key="1">
    <citation type="submission" date="2021-02" db="EMBL/GenBank/DDBJ databases">
        <authorList>
            <person name="Nowell W R."/>
        </authorList>
    </citation>
    <scope>NUCLEOTIDE SEQUENCE</scope>
</reference>
<accession>A0A8S3F2L7</accession>
<dbReference type="Proteomes" id="UP000681967">
    <property type="component" value="Unassembled WGS sequence"/>
</dbReference>
<sequence>MSSSASSDFSATNIKPTPVPKIISTVPELPNLNQDGAYNQYWTTGGLPSSGNNNNYVAGSFGSNIIASADSSSTGKIGNSAVESSEIKLIESAGTSSYGSNNNNVAGISSSFGNNNNAAGVSSSSGNIVGTSSSIGSNTNAADVSSAFGNNNNAADVSSAFGNNNNAADVSSSSGNVAGIYSSFGSNNNAAGASSSSGNVAGIYSSFGSNNNAAGVATSSNINNNRNTGQISSSNSYVASGGFEQTGIPYGLQSTVEYFYYPEKLDLSKCGPAQTRNPCIINGPQL</sequence>
<feature type="non-terminal residue" evidence="1">
    <location>
        <position position="1"/>
    </location>
</feature>
<gene>
    <name evidence="1" type="ORF">BYL167_LOCUS63977</name>
</gene>
<dbReference type="EMBL" id="CAJOBH010237773">
    <property type="protein sequence ID" value="CAF5097808.1"/>
    <property type="molecule type" value="Genomic_DNA"/>
</dbReference>
<organism evidence="1 2">
    <name type="scientific">Rotaria magnacalcarata</name>
    <dbReference type="NCBI Taxonomy" id="392030"/>
    <lineage>
        <taxon>Eukaryota</taxon>
        <taxon>Metazoa</taxon>
        <taxon>Spiralia</taxon>
        <taxon>Gnathifera</taxon>
        <taxon>Rotifera</taxon>
        <taxon>Eurotatoria</taxon>
        <taxon>Bdelloidea</taxon>
        <taxon>Philodinida</taxon>
        <taxon>Philodinidae</taxon>
        <taxon>Rotaria</taxon>
    </lineage>
</organism>